<proteinExistence type="predicted"/>
<keyword evidence="2" id="KW-1185">Reference proteome</keyword>
<organism evidence="1 2">
    <name type="scientific">Leifsonia kafniensis</name>
    <dbReference type="NCBI Taxonomy" id="475957"/>
    <lineage>
        <taxon>Bacteria</taxon>
        <taxon>Bacillati</taxon>
        <taxon>Actinomycetota</taxon>
        <taxon>Actinomycetes</taxon>
        <taxon>Micrococcales</taxon>
        <taxon>Microbacteriaceae</taxon>
        <taxon>Leifsonia</taxon>
    </lineage>
</organism>
<reference evidence="2" key="1">
    <citation type="journal article" date="2019" name="Int. J. Syst. Evol. Microbiol.">
        <title>The Global Catalogue of Microorganisms (GCM) 10K type strain sequencing project: providing services to taxonomists for standard genome sequencing and annotation.</title>
        <authorList>
            <consortium name="The Broad Institute Genomics Platform"/>
            <consortium name="The Broad Institute Genome Sequencing Center for Infectious Disease"/>
            <person name="Wu L."/>
            <person name="Ma J."/>
        </authorList>
    </citation>
    <scope>NUCLEOTIDE SEQUENCE [LARGE SCALE GENOMIC DNA]</scope>
    <source>
        <strain evidence="2">JCM 17021</strain>
    </source>
</reference>
<sequence>MPRDFVITSPRPVDLADQLLGVAENSLDWEIRTIWGNGAVQVVGSDGQAVLTVLRSIVVEAGSGVDRLLPVTPTALHSYWTEAYGPTDSLVGVQVAHNIAKAVGGELFVNGVPA</sequence>
<protein>
    <submittedName>
        <fullName evidence="1">Uncharacterized protein</fullName>
    </submittedName>
</protein>
<evidence type="ECO:0000313" key="1">
    <source>
        <dbReference type="EMBL" id="GAA3871532.1"/>
    </source>
</evidence>
<name>A0ABP7KAV9_9MICO</name>
<dbReference type="Proteomes" id="UP001501803">
    <property type="component" value="Unassembled WGS sequence"/>
</dbReference>
<accession>A0ABP7KAV9</accession>
<evidence type="ECO:0000313" key="2">
    <source>
        <dbReference type="Proteomes" id="UP001501803"/>
    </source>
</evidence>
<dbReference type="EMBL" id="BAABCN010000002">
    <property type="protein sequence ID" value="GAA3871532.1"/>
    <property type="molecule type" value="Genomic_DNA"/>
</dbReference>
<comment type="caution">
    <text evidence="1">The sequence shown here is derived from an EMBL/GenBank/DDBJ whole genome shotgun (WGS) entry which is preliminary data.</text>
</comment>
<dbReference type="RefSeq" id="WP_345063690.1">
    <property type="nucleotide sequence ID" value="NZ_BAABCN010000002.1"/>
</dbReference>
<gene>
    <name evidence="1" type="ORF">GCM10022381_13280</name>
</gene>